<comment type="caution">
    <text evidence="2">The sequence shown here is derived from an EMBL/GenBank/DDBJ whole genome shotgun (WGS) entry which is preliminary data.</text>
</comment>
<dbReference type="AlphaFoldDB" id="A0A8S9I3S2"/>
<reference evidence="2" key="1">
    <citation type="submission" date="2019-12" db="EMBL/GenBank/DDBJ databases">
        <title>Genome sequencing and annotation of Brassica cretica.</title>
        <authorList>
            <person name="Studholme D.J."/>
            <person name="Sarris P.F."/>
        </authorList>
    </citation>
    <scope>NUCLEOTIDE SEQUENCE</scope>
    <source>
        <strain evidence="3">PFS-001/15</strain>
        <strain evidence="2">PFS-102/07</strain>
        <tissue evidence="2">Leaf</tissue>
    </source>
</reference>
<evidence type="ECO:0000313" key="2">
    <source>
        <dbReference type="EMBL" id="KAF2564314.1"/>
    </source>
</evidence>
<dbReference type="EMBL" id="QGKW02000717">
    <property type="protein sequence ID" value="KAF2600078.1"/>
    <property type="molecule type" value="Genomic_DNA"/>
</dbReference>
<feature type="region of interest" description="Disordered" evidence="1">
    <location>
        <begin position="29"/>
        <end position="70"/>
    </location>
</feature>
<evidence type="ECO:0000256" key="1">
    <source>
        <dbReference type="SAM" id="MobiDB-lite"/>
    </source>
</evidence>
<organism evidence="2">
    <name type="scientific">Brassica cretica</name>
    <name type="common">Mustard</name>
    <dbReference type="NCBI Taxonomy" id="69181"/>
    <lineage>
        <taxon>Eukaryota</taxon>
        <taxon>Viridiplantae</taxon>
        <taxon>Streptophyta</taxon>
        <taxon>Embryophyta</taxon>
        <taxon>Tracheophyta</taxon>
        <taxon>Spermatophyta</taxon>
        <taxon>Magnoliopsida</taxon>
        <taxon>eudicotyledons</taxon>
        <taxon>Gunneridae</taxon>
        <taxon>Pentapetalae</taxon>
        <taxon>rosids</taxon>
        <taxon>malvids</taxon>
        <taxon>Brassicales</taxon>
        <taxon>Brassicaceae</taxon>
        <taxon>Brassiceae</taxon>
        <taxon>Brassica</taxon>
    </lineage>
</organism>
<sequence>MTVLSSGNILRLPISAVYDDYHKAKTRRRYPYSSPAGSSSTFANSRNGRLVGPRQHSMRGDHHRLHDGIF</sequence>
<feature type="compositionally biased region" description="Basic and acidic residues" evidence="1">
    <location>
        <begin position="58"/>
        <end position="70"/>
    </location>
</feature>
<protein>
    <submittedName>
        <fullName evidence="2">Uncharacterized protein</fullName>
    </submittedName>
</protein>
<evidence type="ECO:0000313" key="3">
    <source>
        <dbReference type="EMBL" id="KAF2600078.1"/>
    </source>
</evidence>
<name>A0A8S9I3S2_BRACR</name>
<gene>
    <name evidence="3" type="ORF">F2Q68_00010040</name>
    <name evidence="2" type="ORF">F2Q70_00017088</name>
</gene>
<accession>A0A8S9I3S2</accession>
<dbReference type="Proteomes" id="UP000712281">
    <property type="component" value="Unassembled WGS sequence"/>
</dbReference>
<proteinExistence type="predicted"/>
<dbReference type="EMBL" id="QGKY02001250">
    <property type="protein sequence ID" value="KAF2564314.1"/>
    <property type="molecule type" value="Genomic_DNA"/>
</dbReference>
<feature type="compositionally biased region" description="Polar residues" evidence="1">
    <location>
        <begin position="35"/>
        <end position="47"/>
    </location>
</feature>